<dbReference type="InterPro" id="IPR003774">
    <property type="entry name" value="AlgH-like"/>
</dbReference>
<dbReference type="AlphaFoldDB" id="A0A382EMC9"/>
<feature type="non-terminal residue" evidence="1">
    <location>
        <position position="125"/>
    </location>
</feature>
<dbReference type="SUPFAM" id="SSF143456">
    <property type="entry name" value="VC0467-like"/>
    <property type="match status" value="1"/>
</dbReference>
<sequence>MKSFSNHFLISMPHMNDPIFCKSLIYICENNTEGSLGLIINKPMVSQNAADILQKTGLERIQPLPEVYFGGPVNLEMGLILHDTGYEIDGTLTISKEVALTSNKQIMSDLKTGLGPDKFRFSMGY</sequence>
<dbReference type="GO" id="GO:0005829">
    <property type="term" value="C:cytosol"/>
    <property type="evidence" value="ECO:0007669"/>
    <property type="project" value="TreeGrafter"/>
</dbReference>
<dbReference type="EMBL" id="UINC01044961">
    <property type="protein sequence ID" value="SVB51111.1"/>
    <property type="molecule type" value="Genomic_DNA"/>
</dbReference>
<dbReference type="PANTHER" id="PTHR30327:SF1">
    <property type="entry name" value="UPF0301 PROTEIN YQGE"/>
    <property type="match status" value="1"/>
</dbReference>
<gene>
    <name evidence="1" type="ORF">METZ01_LOCUS203965</name>
</gene>
<proteinExistence type="predicted"/>
<protein>
    <recommendedName>
        <fullName evidence="2">YqgE/AlgH family protein</fullName>
    </recommendedName>
</protein>
<organism evidence="1">
    <name type="scientific">marine metagenome</name>
    <dbReference type="NCBI Taxonomy" id="408172"/>
    <lineage>
        <taxon>unclassified sequences</taxon>
        <taxon>metagenomes</taxon>
        <taxon>ecological metagenomes</taxon>
    </lineage>
</organism>
<evidence type="ECO:0000313" key="1">
    <source>
        <dbReference type="EMBL" id="SVB51111.1"/>
    </source>
</evidence>
<accession>A0A382EMC9</accession>
<reference evidence="1" key="1">
    <citation type="submission" date="2018-05" db="EMBL/GenBank/DDBJ databases">
        <authorList>
            <person name="Lanie J.A."/>
            <person name="Ng W.-L."/>
            <person name="Kazmierczak K.M."/>
            <person name="Andrzejewski T.M."/>
            <person name="Davidsen T.M."/>
            <person name="Wayne K.J."/>
            <person name="Tettelin H."/>
            <person name="Glass J.I."/>
            <person name="Rusch D."/>
            <person name="Podicherti R."/>
            <person name="Tsui H.-C.T."/>
            <person name="Winkler M.E."/>
        </authorList>
    </citation>
    <scope>NUCLEOTIDE SEQUENCE</scope>
</reference>
<evidence type="ECO:0008006" key="2">
    <source>
        <dbReference type="Google" id="ProtNLM"/>
    </source>
</evidence>
<dbReference type="Gene3D" id="3.40.1740.10">
    <property type="entry name" value="VC0467-like"/>
    <property type="match status" value="1"/>
</dbReference>
<name>A0A382EMC9_9ZZZZ</name>
<dbReference type="Pfam" id="PF02622">
    <property type="entry name" value="DUF179"/>
    <property type="match status" value="1"/>
</dbReference>
<dbReference type="PANTHER" id="PTHR30327">
    <property type="entry name" value="UNCHARACTERIZED PROTEIN YQGE"/>
    <property type="match status" value="1"/>
</dbReference>